<keyword evidence="2" id="KW-0812">Transmembrane</keyword>
<accession>A0A419DEM2</accession>
<dbReference type="InterPro" id="IPR013783">
    <property type="entry name" value="Ig-like_fold"/>
</dbReference>
<dbReference type="InterPro" id="IPR050400">
    <property type="entry name" value="Bact_Cytoskel_RodZ"/>
</dbReference>
<organism evidence="3 4">
    <name type="scientific">candidate division WS5 bacterium</name>
    <dbReference type="NCBI Taxonomy" id="2093353"/>
    <lineage>
        <taxon>Bacteria</taxon>
        <taxon>candidate division WS5</taxon>
    </lineage>
</organism>
<feature type="transmembrane region" description="Helical" evidence="2">
    <location>
        <begin position="122"/>
        <end position="142"/>
    </location>
</feature>
<dbReference type="Proteomes" id="UP000285655">
    <property type="component" value="Unassembled WGS sequence"/>
</dbReference>
<dbReference type="Gene3D" id="1.10.260.40">
    <property type="entry name" value="lambda repressor-like DNA-binding domains"/>
    <property type="match status" value="1"/>
</dbReference>
<feature type="region of interest" description="Disordered" evidence="1">
    <location>
        <begin position="301"/>
        <end position="321"/>
    </location>
</feature>
<dbReference type="EMBL" id="QZJW01000017">
    <property type="protein sequence ID" value="RJO61564.1"/>
    <property type="molecule type" value="Genomic_DNA"/>
</dbReference>
<keyword evidence="2" id="KW-1133">Transmembrane helix</keyword>
<dbReference type="GO" id="GO:0003677">
    <property type="term" value="F:DNA binding"/>
    <property type="evidence" value="ECO:0007669"/>
    <property type="project" value="InterPro"/>
</dbReference>
<dbReference type="PANTHER" id="PTHR34475">
    <property type="match status" value="1"/>
</dbReference>
<dbReference type="Pfam" id="PF13413">
    <property type="entry name" value="HTH_25"/>
    <property type="match status" value="1"/>
</dbReference>
<name>A0A419DEM2_9BACT</name>
<sequence length="321" mass="35585">MTPAKFIRTTISERETLGEKLAKKRNSLHLDIKDVERAIKIPARHVRNIEEGNYSKLPPDVYTRGFVKNYATFLGLNANKILGAYDKERGLARKVKMTREPSAPKAKPALKSPKMVITPKRLILIGSSLAVFLVLFFIGWQIKILTAPPRLSVTSPSDNINVTEDYVYVEGQTDREADLYINDVKIGTDDSGIFKERVSLQDGVNILKVKSRNKMDRETVVERKISAELPLTTATVDRTIYPLELKVVIGPNPATVEIVRDGEKLNVSGVMLAGSTQVFYAKNDIVITTNNAGSTSAVLNGKDLGPMGKEGQEIKDKKFSK</sequence>
<keyword evidence="2" id="KW-0472">Membrane</keyword>
<proteinExistence type="predicted"/>
<evidence type="ECO:0000256" key="1">
    <source>
        <dbReference type="SAM" id="MobiDB-lite"/>
    </source>
</evidence>
<dbReference type="PANTHER" id="PTHR34475:SF1">
    <property type="entry name" value="CYTOSKELETON PROTEIN RODZ"/>
    <property type="match status" value="1"/>
</dbReference>
<gene>
    <name evidence="3" type="ORF">C4544_02415</name>
</gene>
<dbReference type="Pfam" id="PF09136">
    <property type="entry name" value="Glucodextran_B"/>
    <property type="match status" value="1"/>
</dbReference>
<evidence type="ECO:0000313" key="4">
    <source>
        <dbReference type="Proteomes" id="UP000285655"/>
    </source>
</evidence>
<comment type="caution">
    <text evidence="3">The sequence shown here is derived from an EMBL/GenBank/DDBJ whole genome shotgun (WGS) entry which is preliminary data.</text>
</comment>
<evidence type="ECO:0000313" key="3">
    <source>
        <dbReference type="EMBL" id="RJO61564.1"/>
    </source>
</evidence>
<dbReference type="Gene3D" id="2.60.40.10">
    <property type="entry name" value="Immunoglobulins"/>
    <property type="match status" value="1"/>
</dbReference>
<dbReference type="AlphaFoldDB" id="A0A419DEM2"/>
<feature type="compositionally biased region" description="Basic and acidic residues" evidence="1">
    <location>
        <begin position="310"/>
        <end position="321"/>
    </location>
</feature>
<protein>
    <submittedName>
        <fullName evidence="3">Helix-turn-helix domain-containing protein</fullName>
    </submittedName>
</protein>
<evidence type="ECO:0000256" key="2">
    <source>
        <dbReference type="SAM" id="Phobius"/>
    </source>
</evidence>
<dbReference type="InterPro" id="IPR010982">
    <property type="entry name" value="Lambda_DNA-bd_dom_sf"/>
</dbReference>
<reference evidence="3 4" key="1">
    <citation type="journal article" date="2017" name="ISME J.">
        <title>Energy and carbon metabolisms in a deep terrestrial subsurface fluid microbial community.</title>
        <authorList>
            <person name="Momper L."/>
            <person name="Jungbluth S.P."/>
            <person name="Lee M.D."/>
            <person name="Amend J.P."/>
        </authorList>
    </citation>
    <scope>NUCLEOTIDE SEQUENCE [LARGE SCALE GENOMIC DNA]</scope>
    <source>
        <strain evidence="3">SURF_29</strain>
    </source>
</reference>